<evidence type="ECO:0000256" key="4">
    <source>
        <dbReference type="ARBA" id="ARBA00022801"/>
    </source>
</evidence>
<dbReference type="InterPro" id="IPR000209">
    <property type="entry name" value="Peptidase_S8/S53_dom"/>
</dbReference>
<keyword evidence="4" id="KW-0378">Hydrolase</keyword>
<dbReference type="InterPro" id="IPR010435">
    <property type="entry name" value="C5a/SBT2-like_Fn3"/>
</dbReference>
<name>A0A4P9YY74_9FUNG</name>
<reference evidence="10" key="1">
    <citation type="journal article" date="2018" name="Nat. Microbiol.">
        <title>Leveraging single-cell genomics to expand the fungal tree of life.</title>
        <authorList>
            <person name="Ahrendt S.R."/>
            <person name="Quandt C.A."/>
            <person name="Ciobanu D."/>
            <person name="Clum A."/>
            <person name="Salamov A."/>
            <person name="Andreopoulos B."/>
            <person name="Cheng J.F."/>
            <person name="Woyke T."/>
            <person name="Pelin A."/>
            <person name="Henrissat B."/>
            <person name="Reynolds N.K."/>
            <person name="Benny G.L."/>
            <person name="Smith M.E."/>
            <person name="James T.Y."/>
            <person name="Grigoriev I.V."/>
        </authorList>
    </citation>
    <scope>NUCLEOTIDE SEQUENCE [LARGE SCALE GENOMIC DNA]</scope>
    <source>
        <strain evidence="10">Benny S71-1</strain>
    </source>
</reference>
<feature type="domain" description="Peptidase S8/S53" evidence="7">
    <location>
        <begin position="40"/>
        <end position="129"/>
    </location>
</feature>
<evidence type="ECO:0000256" key="2">
    <source>
        <dbReference type="ARBA" id="ARBA00022670"/>
    </source>
</evidence>
<comment type="similarity">
    <text evidence="1 6">Belongs to the peptidase S8 family.</text>
</comment>
<dbReference type="PROSITE" id="PS00138">
    <property type="entry name" value="SUBTILASE_SER"/>
    <property type="match status" value="1"/>
</dbReference>
<dbReference type="Proteomes" id="UP000278143">
    <property type="component" value="Unassembled WGS sequence"/>
</dbReference>
<dbReference type="PANTHER" id="PTHR43806:SF11">
    <property type="entry name" value="CEREVISIN-RELATED"/>
    <property type="match status" value="1"/>
</dbReference>
<dbReference type="GO" id="GO:0016020">
    <property type="term" value="C:membrane"/>
    <property type="evidence" value="ECO:0007669"/>
    <property type="project" value="InterPro"/>
</dbReference>
<keyword evidence="2" id="KW-0645">Protease</keyword>
<gene>
    <name evidence="9" type="ORF">SYNPS1DRAFT_29941</name>
</gene>
<feature type="domain" description="C5a peptidase/Subtilisin-like protease SBT2-like Fn3-like" evidence="8">
    <location>
        <begin position="181"/>
        <end position="271"/>
    </location>
</feature>
<protein>
    <submittedName>
        <fullName evidence="9">Peptidase S8/S53 domain-containing protein</fullName>
    </submittedName>
</protein>
<comment type="caution">
    <text evidence="6">Lacks conserved residue(s) required for the propagation of feature annotation.</text>
</comment>
<accession>A0A4P9YY74</accession>
<evidence type="ECO:0000259" key="7">
    <source>
        <dbReference type="Pfam" id="PF00082"/>
    </source>
</evidence>
<organism evidence="9 10">
    <name type="scientific">Syncephalis pseudoplumigaleata</name>
    <dbReference type="NCBI Taxonomy" id="1712513"/>
    <lineage>
        <taxon>Eukaryota</taxon>
        <taxon>Fungi</taxon>
        <taxon>Fungi incertae sedis</taxon>
        <taxon>Zoopagomycota</taxon>
        <taxon>Zoopagomycotina</taxon>
        <taxon>Zoopagomycetes</taxon>
        <taxon>Zoopagales</taxon>
        <taxon>Piptocephalidaceae</taxon>
        <taxon>Syncephalis</taxon>
    </lineage>
</organism>
<evidence type="ECO:0000313" key="9">
    <source>
        <dbReference type="EMBL" id="RKP24291.1"/>
    </source>
</evidence>
<dbReference type="Pfam" id="PF06280">
    <property type="entry name" value="fn3_5"/>
    <property type="match status" value="1"/>
</dbReference>
<dbReference type="OrthoDB" id="206201at2759"/>
<evidence type="ECO:0000256" key="6">
    <source>
        <dbReference type="PROSITE-ProRule" id="PRU01240"/>
    </source>
</evidence>
<dbReference type="InterPro" id="IPR036852">
    <property type="entry name" value="Peptidase_S8/S53_dom_sf"/>
</dbReference>
<keyword evidence="5" id="KW-0720">Serine protease</keyword>
<evidence type="ECO:0000256" key="3">
    <source>
        <dbReference type="ARBA" id="ARBA00022729"/>
    </source>
</evidence>
<keyword evidence="3" id="KW-0732">Signal</keyword>
<dbReference type="AlphaFoldDB" id="A0A4P9YY74"/>
<evidence type="ECO:0000256" key="1">
    <source>
        <dbReference type="ARBA" id="ARBA00011073"/>
    </source>
</evidence>
<dbReference type="PROSITE" id="PS51892">
    <property type="entry name" value="SUBTILASE"/>
    <property type="match status" value="1"/>
</dbReference>
<dbReference type="Gene3D" id="3.40.50.200">
    <property type="entry name" value="Peptidase S8/S53 domain"/>
    <property type="match status" value="1"/>
</dbReference>
<dbReference type="GO" id="GO:0006508">
    <property type="term" value="P:proteolysis"/>
    <property type="evidence" value="ECO:0007669"/>
    <property type="project" value="UniProtKB-KW"/>
</dbReference>
<dbReference type="InterPro" id="IPR023828">
    <property type="entry name" value="Peptidase_S8_Ser-AS"/>
</dbReference>
<dbReference type="PANTHER" id="PTHR43806">
    <property type="entry name" value="PEPTIDASE S8"/>
    <property type="match status" value="1"/>
</dbReference>
<evidence type="ECO:0000259" key="8">
    <source>
        <dbReference type="Pfam" id="PF06280"/>
    </source>
</evidence>
<dbReference type="Pfam" id="PF00082">
    <property type="entry name" value="Peptidase_S8"/>
    <property type="match status" value="1"/>
</dbReference>
<evidence type="ECO:0000256" key="5">
    <source>
        <dbReference type="ARBA" id="ARBA00022825"/>
    </source>
</evidence>
<dbReference type="EMBL" id="KZ990323">
    <property type="protein sequence ID" value="RKP24291.1"/>
    <property type="molecule type" value="Genomic_DNA"/>
</dbReference>
<sequence>MDMSPRYYQQVTALLVAEKAGIDVIFGRSTDRFGELDKVVMSDSSAWGPELRHVYLKPDVVAPGDDIYTTFLTNSVSYMRNRGTSLSAPYVAGAIALYLGRYYGHRSKHDFLPKKMRHIIQNSAYPLKDPKRGWEPIARQGAGLLDVEKMFTGTIRVEPSAFSLGNYNSNKWSPNGVRYKSIRITNLDKVKHTYELSHHKMPFILKAVNPETTRLGRNEKPSTYEPAFDVQSLTIGPNKTKVVRVRFTEPVGIDRRDNWLCSGYIVITRQPNLYGSALTDDTVVVPYQGLWGYIGSFENAMK</sequence>
<dbReference type="GO" id="GO:0004252">
    <property type="term" value="F:serine-type endopeptidase activity"/>
    <property type="evidence" value="ECO:0007669"/>
    <property type="project" value="InterPro"/>
</dbReference>
<proteinExistence type="inferred from homology"/>
<evidence type="ECO:0000313" key="10">
    <source>
        <dbReference type="Proteomes" id="UP000278143"/>
    </source>
</evidence>
<dbReference type="SUPFAM" id="SSF52743">
    <property type="entry name" value="Subtilisin-like"/>
    <property type="match status" value="1"/>
</dbReference>
<keyword evidence="10" id="KW-1185">Reference proteome</keyword>
<dbReference type="InterPro" id="IPR050131">
    <property type="entry name" value="Peptidase_S8_subtilisin-like"/>
</dbReference>